<accession>A0A7I7MQ89</accession>
<dbReference type="Gene3D" id="3.40.30.10">
    <property type="entry name" value="Glutaredoxin"/>
    <property type="match status" value="1"/>
</dbReference>
<dbReference type="PANTHER" id="PTHR42801:SF8">
    <property type="entry name" value="PEROXIREDOXIN RV1608C-RELATED"/>
    <property type="match status" value="1"/>
</dbReference>
<dbReference type="GO" id="GO:0008379">
    <property type="term" value="F:thioredoxin peroxidase activity"/>
    <property type="evidence" value="ECO:0007669"/>
    <property type="project" value="TreeGrafter"/>
</dbReference>
<dbReference type="PIRSF" id="PIRSF000239">
    <property type="entry name" value="AHPC"/>
    <property type="match status" value="1"/>
</dbReference>
<evidence type="ECO:0000313" key="15">
    <source>
        <dbReference type="EMBL" id="BBX73693.1"/>
    </source>
</evidence>
<dbReference type="InterPro" id="IPR050924">
    <property type="entry name" value="Peroxiredoxin_BCP/PrxQ"/>
</dbReference>
<dbReference type="CDD" id="cd03017">
    <property type="entry name" value="PRX_BCP"/>
    <property type="match status" value="1"/>
</dbReference>
<reference evidence="15 16" key="1">
    <citation type="journal article" date="2019" name="Emerg. Microbes Infect.">
        <title>Comprehensive subspecies identification of 175 nontuberculous mycobacteria species based on 7547 genomic profiles.</title>
        <authorList>
            <person name="Matsumoto Y."/>
            <person name="Kinjo T."/>
            <person name="Motooka D."/>
            <person name="Nabeya D."/>
            <person name="Jung N."/>
            <person name="Uechi K."/>
            <person name="Horii T."/>
            <person name="Iida T."/>
            <person name="Fujita J."/>
            <person name="Nakamura S."/>
        </authorList>
    </citation>
    <scope>NUCLEOTIDE SEQUENCE [LARGE SCALE GENOMIC DNA]</scope>
    <source>
        <strain evidence="15 16">JCM 14233</strain>
    </source>
</reference>
<keyword evidence="7" id="KW-1015">Disulfide bond</keyword>
<proteinExistence type="inferred from homology"/>
<dbReference type="EMBL" id="AP022575">
    <property type="protein sequence ID" value="BBX73693.1"/>
    <property type="molecule type" value="Genomic_DNA"/>
</dbReference>
<comment type="similarity">
    <text evidence="10">Belongs to the peroxiredoxin family. BCP/PrxQ subfamily.</text>
</comment>
<dbReference type="InterPro" id="IPR036249">
    <property type="entry name" value="Thioredoxin-like_sf"/>
</dbReference>
<dbReference type="Proteomes" id="UP000467236">
    <property type="component" value="Chromosome"/>
</dbReference>
<evidence type="ECO:0000256" key="10">
    <source>
        <dbReference type="ARBA" id="ARBA00038489"/>
    </source>
</evidence>
<evidence type="ECO:0000256" key="13">
    <source>
        <dbReference type="PIRSR" id="PIRSR000239-1"/>
    </source>
</evidence>
<keyword evidence="8" id="KW-0676">Redox-active center</keyword>
<dbReference type="Pfam" id="PF00578">
    <property type="entry name" value="AhpC-TSA"/>
    <property type="match status" value="1"/>
</dbReference>
<dbReference type="PROSITE" id="PS51352">
    <property type="entry name" value="THIOREDOXIN_2"/>
    <property type="match status" value="1"/>
</dbReference>
<dbReference type="InterPro" id="IPR000866">
    <property type="entry name" value="AhpC/TSA"/>
</dbReference>
<feature type="domain" description="Thioredoxin" evidence="14">
    <location>
        <begin position="1"/>
        <end position="147"/>
    </location>
</feature>
<keyword evidence="5" id="KW-0049">Antioxidant</keyword>
<gene>
    <name evidence="15" type="primary">bcpB</name>
    <name evidence="15" type="ORF">MSHI_15990</name>
</gene>
<evidence type="ECO:0000256" key="11">
    <source>
        <dbReference type="ARBA" id="ARBA00041373"/>
    </source>
</evidence>
<evidence type="ECO:0000256" key="4">
    <source>
        <dbReference type="ARBA" id="ARBA00022559"/>
    </source>
</evidence>
<dbReference type="GO" id="GO:0005737">
    <property type="term" value="C:cytoplasm"/>
    <property type="evidence" value="ECO:0007669"/>
    <property type="project" value="TreeGrafter"/>
</dbReference>
<dbReference type="GO" id="GO:0045454">
    <property type="term" value="P:cell redox homeostasis"/>
    <property type="evidence" value="ECO:0007669"/>
    <property type="project" value="TreeGrafter"/>
</dbReference>
<evidence type="ECO:0000256" key="7">
    <source>
        <dbReference type="ARBA" id="ARBA00023157"/>
    </source>
</evidence>
<dbReference type="KEGG" id="mshj:MSHI_15990"/>
<keyword evidence="4" id="KW-0575">Peroxidase</keyword>
<comment type="function">
    <text evidence="1">Thiol-specific peroxidase that catalyzes the reduction of hydrogen peroxide and organic hydroperoxides to water and alcohols, respectively. Plays a role in cell protection against oxidative stress by detoxifying peroxides and as sensor of hydrogen peroxide-mediated signaling events.</text>
</comment>
<evidence type="ECO:0000256" key="2">
    <source>
        <dbReference type="ARBA" id="ARBA00011245"/>
    </source>
</evidence>
<evidence type="ECO:0000256" key="9">
    <source>
        <dbReference type="ARBA" id="ARBA00032824"/>
    </source>
</evidence>
<comment type="subunit">
    <text evidence="2">Monomer.</text>
</comment>
<dbReference type="AlphaFoldDB" id="A0A7I7MQ89"/>
<dbReference type="FunFam" id="3.40.30.10:FF:000267">
    <property type="entry name" value="Peroxidoxin bcpB"/>
    <property type="match status" value="1"/>
</dbReference>
<evidence type="ECO:0000313" key="16">
    <source>
        <dbReference type="Proteomes" id="UP000467236"/>
    </source>
</evidence>
<keyword evidence="16" id="KW-1185">Reference proteome</keyword>
<name>A0A7I7MQ89_9MYCO</name>
<evidence type="ECO:0000256" key="5">
    <source>
        <dbReference type="ARBA" id="ARBA00022862"/>
    </source>
</evidence>
<keyword evidence="6" id="KW-0560">Oxidoreductase</keyword>
<dbReference type="InterPro" id="IPR013766">
    <property type="entry name" value="Thioredoxin_domain"/>
</dbReference>
<evidence type="ECO:0000256" key="3">
    <source>
        <dbReference type="ARBA" id="ARBA00013017"/>
    </source>
</evidence>
<comment type="catalytic activity">
    <reaction evidence="12">
        <text>a hydroperoxide + [thioredoxin]-dithiol = an alcohol + [thioredoxin]-disulfide + H2O</text>
        <dbReference type="Rhea" id="RHEA:62620"/>
        <dbReference type="Rhea" id="RHEA-COMP:10698"/>
        <dbReference type="Rhea" id="RHEA-COMP:10700"/>
        <dbReference type="ChEBI" id="CHEBI:15377"/>
        <dbReference type="ChEBI" id="CHEBI:29950"/>
        <dbReference type="ChEBI" id="CHEBI:30879"/>
        <dbReference type="ChEBI" id="CHEBI:35924"/>
        <dbReference type="ChEBI" id="CHEBI:50058"/>
        <dbReference type="EC" id="1.11.1.24"/>
    </reaction>
</comment>
<evidence type="ECO:0000256" key="1">
    <source>
        <dbReference type="ARBA" id="ARBA00003330"/>
    </source>
</evidence>
<evidence type="ECO:0000256" key="12">
    <source>
        <dbReference type="ARBA" id="ARBA00049091"/>
    </source>
</evidence>
<evidence type="ECO:0000256" key="6">
    <source>
        <dbReference type="ARBA" id="ARBA00023002"/>
    </source>
</evidence>
<dbReference type="EC" id="1.11.1.24" evidence="3"/>
<protein>
    <recommendedName>
        <fullName evidence="3">thioredoxin-dependent peroxiredoxin</fullName>
        <ecNumber evidence="3">1.11.1.24</ecNumber>
    </recommendedName>
    <alternativeName>
        <fullName evidence="11">Bacterioferritin comigratory protein</fullName>
    </alternativeName>
    <alternativeName>
        <fullName evidence="9">Thioredoxin peroxidase</fullName>
    </alternativeName>
</protein>
<evidence type="ECO:0000259" key="14">
    <source>
        <dbReference type="PROSITE" id="PS51352"/>
    </source>
</evidence>
<dbReference type="PANTHER" id="PTHR42801">
    <property type="entry name" value="THIOREDOXIN-DEPENDENT PEROXIDE REDUCTASE"/>
    <property type="match status" value="1"/>
</dbReference>
<dbReference type="InterPro" id="IPR024706">
    <property type="entry name" value="Peroxiredoxin_AhpC-typ"/>
</dbReference>
<feature type="active site" description="Cysteine sulfenic acid (-SOH) intermediate; for peroxidase activity" evidence="13">
    <location>
        <position position="38"/>
    </location>
</feature>
<evidence type="ECO:0000256" key="8">
    <source>
        <dbReference type="ARBA" id="ARBA00023284"/>
    </source>
</evidence>
<dbReference type="SUPFAM" id="SSF52833">
    <property type="entry name" value="Thioredoxin-like"/>
    <property type="match status" value="1"/>
</dbReference>
<dbReference type="GO" id="GO:0034599">
    <property type="term" value="P:cellular response to oxidative stress"/>
    <property type="evidence" value="ECO:0007669"/>
    <property type="project" value="TreeGrafter"/>
</dbReference>
<sequence>MADFELPDQTGTPRKLSELLSNGPVVLFFYPAAMTPGCTKEACHFRDLAQEFATVGASRVGISADPVAKQAKFAETQHFDYPLLSDTEGIVATQFGVKRGLLGNLMPVKRATFVINTDRKVLNVISNEFSMHAHADKALQTLRALRSA</sequence>
<organism evidence="15 16">
    <name type="scientific">Mycobacterium shinjukuense</name>
    <dbReference type="NCBI Taxonomy" id="398694"/>
    <lineage>
        <taxon>Bacteria</taxon>
        <taxon>Bacillati</taxon>
        <taxon>Actinomycetota</taxon>
        <taxon>Actinomycetes</taxon>
        <taxon>Mycobacteriales</taxon>
        <taxon>Mycobacteriaceae</taxon>
        <taxon>Mycobacterium</taxon>
    </lineage>
</organism>